<accession>A0A163UWJ8</accession>
<dbReference type="AlphaFoldDB" id="A0A163UWJ8"/>
<dbReference type="Proteomes" id="UP000076563">
    <property type="component" value="Unassembled WGS sequence"/>
</dbReference>
<proteinExistence type="predicted"/>
<keyword evidence="4" id="KW-1185">Reference proteome</keyword>
<evidence type="ECO:0000313" key="4">
    <source>
        <dbReference type="Proteomes" id="UP000076563"/>
    </source>
</evidence>
<dbReference type="GO" id="GO:0009055">
    <property type="term" value="F:electron transfer activity"/>
    <property type="evidence" value="ECO:0007669"/>
    <property type="project" value="TreeGrafter"/>
</dbReference>
<dbReference type="GO" id="GO:0010181">
    <property type="term" value="F:FMN binding"/>
    <property type="evidence" value="ECO:0007669"/>
    <property type="project" value="TreeGrafter"/>
</dbReference>
<dbReference type="InterPro" id="IPR029039">
    <property type="entry name" value="Flavoprotein-like_sf"/>
</dbReference>
<dbReference type="InterPro" id="IPR046980">
    <property type="entry name" value="KefG/KefF"/>
</dbReference>
<keyword evidence="1" id="KW-0560">Oxidoreductase</keyword>
<dbReference type="InterPro" id="IPR003680">
    <property type="entry name" value="Flavodoxin_fold"/>
</dbReference>
<sequence length="115" mass="12860">MQLPLYWYSYPPLLKKWFDDVFAHGWAYGSKGDKLKGKKVGLAMSIGDKKENYLPEGSSSFTVDEVIAPFKASTGHVGAMALPYFAVFGASFQASNGEINHSAKEYISYIFKYQQ</sequence>
<name>A0A163UWJ8_9BACL</name>
<dbReference type="PANTHER" id="PTHR47307">
    <property type="entry name" value="GLUTATHIONE-REGULATED POTASSIUM-EFFLUX SYSTEM ANCILLARY PROTEIN KEFG"/>
    <property type="match status" value="1"/>
</dbReference>
<evidence type="ECO:0000256" key="1">
    <source>
        <dbReference type="ARBA" id="ARBA00023002"/>
    </source>
</evidence>
<organism evidence="3 4">
    <name type="scientific">Paenibacillus elgii</name>
    <dbReference type="NCBI Taxonomy" id="189691"/>
    <lineage>
        <taxon>Bacteria</taxon>
        <taxon>Bacillati</taxon>
        <taxon>Bacillota</taxon>
        <taxon>Bacilli</taxon>
        <taxon>Bacillales</taxon>
        <taxon>Paenibacillaceae</taxon>
        <taxon>Paenibacillus</taxon>
    </lineage>
</organism>
<dbReference type="Gene3D" id="3.40.50.360">
    <property type="match status" value="1"/>
</dbReference>
<dbReference type="GO" id="GO:0003955">
    <property type="term" value="F:NAD(P)H dehydrogenase (quinone) activity"/>
    <property type="evidence" value="ECO:0007669"/>
    <property type="project" value="TreeGrafter"/>
</dbReference>
<dbReference type="PANTHER" id="PTHR47307:SF1">
    <property type="entry name" value="GLUTATHIONE-REGULATED POTASSIUM-EFFLUX SYSTEM ANCILLARY PROTEIN KEFG"/>
    <property type="match status" value="1"/>
</dbReference>
<evidence type="ECO:0000313" key="3">
    <source>
        <dbReference type="EMBL" id="KZE73968.1"/>
    </source>
</evidence>
<comment type="caution">
    <text evidence="3">The sequence shown here is derived from an EMBL/GenBank/DDBJ whole genome shotgun (WGS) entry which is preliminary data.</text>
</comment>
<reference evidence="4" key="1">
    <citation type="submission" date="2016-01" db="EMBL/GenBank/DDBJ databases">
        <title>Draft genome of Chromobacterium sp. F49.</title>
        <authorList>
            <person name="Hong K.W."/>
        </authorList>
    </citation>
    <scope>NUCLEOTIDE SEQUENCE [LARGE SCALE GENOMIC DNA]</scope>
    <source>
        <strain evidence="4">M63</strain>
    </source>
</reference>
<dbReference type="SUPFAM" id="SSF52218">
    <property type="entry name" value="Flavoproteins"/>
    <property type="match status" value="1"/>
</dbReference>
<evidence type="ECO:0000259" key="2">
    <source>
        <dbReference type="Pfam" id="PF02525"/>
    </source>
</evidence>
<gene>
    <name evidence="3" type="ORF">AV654_30815</name>
</gene>
<dbReference type="Pfam" id="PF02525">
    <property type="entry name" value="Flavodoxin_2"/>
    <property type="match status" value="1"/>
</dbReference>
<dbReference type="EMBL" id="LQRA01000083">
    <property type="protein sequence ID" value="KZE73968.1"/>
    <property type="molecule type" value="Genomic_DNA"/>
</dbReference>
<protein>
    <recommendedName>
        <fullName evidence="2">Flavodoxin-like fold domain-containing protein</fullName>
    </recommendedName>
</protein>
<feature type="domain" description="Flavodoxin-like fold" evidence="2">
    <location>
        <begin position="1"/>
        <end position="107"/>
    </location>
</feature>
<dbReference type="STRING" id="1007103.GCA_000213315_06543"/>